<dbReference type="PIRSF" id="PIRSF004976">
    <property type="entry name" value="ATPase_YdaO"/>
    <property type="match status" value="1"/>
</dbReference>
<sequence length="309" mass="34376">MPNQSPEALSQNLQKLRRFIENRVGKAIGDYKMIEDGDTVMVCLSGGKDSYTLLDVLLALRKRAPIDFRIIAMNLDQKQPGFPAEVLPNYLEKLGVEYRIVTQDTYSIVKEKVPEGKTTCSLCSRLRRGIIYKTASELGANKIALGHHRDDIVHTLFLNMLFGGKLKAMPPKLVTDNGDYMVIRPLAYVPEADIIRYARGVNFPIIPCNLCGTQENLQRQKIREMMADWDARYPGRTESVMTAIQNVVPSHLGDRSLFDFEGLQAGYADAIPGGGDIAFDTESYDTESCETPVLGDEAQVITFGAKPNP</sequence>
<evidence type="ECO:0000256" key="1">
    <source>
        <dbReference type="ARBA" id="ARBA00022485"/>
    </source>
</evidence>
<feature type="binding site" evidence="13">
    <location>
        <position position="123"/>
    </location>
    <ligand>
        <name>[4Fe-4S] cluster</name>
        <dbReference type="ChEBI" id="CHEBI:49883"/>
    </ligand>
</feature>
<keyword evidence="16" id="KW-1185">Reference proteome</keyword>
<evidence type="ECO:0000313" key="16">
    <source>
        <dbReference type="Proteomes" id="UP000463961"/>
    </source>
</evidence>
<comment type="cofactor">
    <cofactor evidence="13">
        <name>Mg(2+)</name>
        <dbReference type="ChEBI" id="CHEBI:18420"/>
    </cofactor>
</comment>
<comment type="subcellular location">
    <subcellularLocation>
        <location evidence="13">Cytoplasm</location>
    </subcellularLocation>
</comment>
<evidence type="ECO:0000256" key="9">
    <source>
        <dbReference type="ARBA" id="ARBA00022842"/>
    </source>
</evidence>
<proteinExistence type="inferred from homology"/>
<dbReference type="InterPro" id="IPR014729">
    <property type="entry name" value="Rossmann-like_a/b/a_fold"/>
</dbReference>
<dbReference type="AlphaFoldDB" id="A0A7R6QZY7"/>
<evidence type="ECO:0000256" key="12">
    <source>
        <dbReference type="ARBA" id="ARBA00023014"/>
    </source>
</evidence>
<keyword evidence="9 13" id="KW-0460">Magnesium</keyword>
<dbReference type="InterPro" id="IPR012089">
    <property type="entry name" value="tRNA_Cyd_32_2_STrfase"/>
</dbReference>
<dbReference type="GO" id="GO:0000287">
    <property type="term" value="F:magnesium ion binding"/>
    <property type="evidence" value="ECO:0007669"/>
    <property type="project" value="UniProtKB-UniRule"/>
</dbReference>
<evidence type="ECO:0000256" key="4">
    <source>
        <dbReference type="ARBA" id="ARBA00022679"/>
    </source>
</evidence>
<dbReference type="GO" id="GO:0016783">
    <property type="term" value="F:sulfurtransferase activity"/>
    <property type="evidence" value="ECO:0007669"/>
    <property type="project" value="UniProtKB-UniRule"/>
</dbReference>
<evidence type="ECO:0000256" key="5">
    <source>
        <dbReference type="ARBA" id="ARBA00022694"/>
    </source>
</evidence>
<feature type="binding site" evidence="13">
    <location>
        <position position="120"/>
    </location>
    <ligand>
        <name>[4Fe-4S] cluster</name>
        <dbReference type="ChEBI" id="CHEBI:49883"/>
    </ligand>
</feature>
<dbReference type="GO" id="GO:0005524">
    <property type="term" value="F:ATP binding"/>
    <property type="evidence" value="ECO:0007669"/>
    <property type="project" value="UniProtKB-UniRule"/>
</dbReference>
<feature type="short sequence motif" description="PP-loop motif" evidence="13">
    <location>
        <begin position="45"/>
        <end position="50"/>
    </location>
</feature>
<comment type="similarity">
    <text evidence="13">Belongs to the TtcA family.</text>
</comment>
<dbReference type="GO" id="GO:0000049">
    <property type="term" value="F:tRNA binding"/>
    <property type="evidence" value="ECO:0007669"/>
    <property type="project" value="UniProtKB-KW"/>
</dbReference>
<evidence type="ECO:0000256" key="2">
    <source>
        <dbReference type="ARBA" id="ARBA00022490"/>
    </source>
</evidence>
<dbReference type="CDD" id="cd24138">
    <property type="entry name" value="TtcA-like"/>
    <property type="match status" value="1"/>
</dbReference>
<feature type="domain" description="tRNA(Ile)-lysidine/2-thiocytidine synthase N-terminal" evidence="14">
    <location>
        <begin position="40"/>
        <end position="205"/>
    </location>
</feature>
<comment type="catalytic activity">
    <reaction evidence="13">
        <text>cytidine(32) in tRNA + S-sulfanyl-L-cysteinyl-[cysteine desulfurase] + AH2 + ATP = 2-thiocytidine(32) in tRNA + L-cysteinyl-[cysteine desulfurase] + A + AMP + diphosphate + H(+)</text>
        <dbReference type="Rhea" id="RHEA:57048"/>
        <dbReference type="Rhea" id="RHEA-COMP:10288"/>
        <dbReference type="Rhea" id="RHEA-COMP:12157"/>
        <dbReference type="Rhea" id="RHEA-COMP:12158"/>
        <dbReference type="Rhea" id="RHEA-COMP:14821"/>
        <dbReference type="ChEBI" id="CHEBI:13193"/>
        <dbReference type="ChEBI" id="CHEBI:15378"/>
        <dbReference type="ChEBI" id="CHEBI:17499"/>
        <dbReference type="ChEBI" id="CHEBI:29950"/>
        <dbReference type="ChEBI" id="CHEBI:30616"/>
        <dbReference type="ChEBI" id="CHEBI:33019"/>
        <dbReference type="ChEBI" id="CHEBI:61963"/>
        <dbReference type="ChEBI" id="CHEBI:82748"/>
        <dbReference type="ChEBI" id="CHEBI:141453"/>
        <dbReference type="ChEBI" id="CHEBI:456215"/>
    </reaction>
</comment>
<keyword evidence="3 13" id="KW-0820">tRNA-binding</keyword>
<dbReference type="RefSeq" id="WP_162048794.1">
    <property type="nucleotide sequence ID" value="NZ_AP022345.1"/>
</dbReference>
<keyword evidence="7 13" id="KW-0547">Nucleotide-binding</keyword>
<dbReference type="SUPFAM" id="SSF52402">
    <property type="entry name" value="Adenine nucleotide alpha hydrolases-like"/>
    <property type="match status" value="1"/>
</dbReference>
<dbReference type="InterPro" id="IPR035107">
    <property type="entry name" value="tRNA_thiolation_TtcA_Ctu1"/>
</dbReference>
<protein>
    <recommendedName>
        <fullName evidence="13">tRNA-cytidine(32) 2-sulfurtransferase</fullName>
        <ecNumber evidence="13">2.8.1.-</ecNumber>
    </recommendedName>
    <alternativeName>
        <fullName evidence="13">Two-thiocytidine biosynthesis protein A</fullName>
    </alternativeName>
    <alternativeName>
        <fullName evidence="13">tRNA 2-thiocytidine biosynthesis protein TtcA</fullName>
    </alternativeName>
</protein>
<keyword evidence="2 13" id="KW-0963">Cytoplasm</keyword>
<comment type="subunit">
    <text evidence="13">Homodimer.</text>
</comment>
<evidence type="ECO:0000256" key="13">
    <source>
        <dbReference type="HAMAP-Rule" id="MF_01850"/>
    </source>
</evidence>
<comment type="cofactor">
    <cofactor evidence="13">
        <name>[4Fe-4S] cluster</name>
        <dbReference type="ChEBI" id="CHEBI:49883"/>
    </cofactor>
    <text evidence="13">Binds 1 [4Fe-4S] cluster per subunit. The cluster is chelated by three Cys residues, the fourth Fe has a free coordination site that may bind a sulfur atom transferred from the persulfide of IscS.</text>
</comment>
<dbReference type="Proteomes" id="UP000463961">
    <property type="component" value="Chromosome"/>
</dbReference>
<keyword evidence="11 13" id="KW-0408">Iron</keyword>
<comment type="function">
    <text evidence="13">Catalyzes the ATP-dependent 2-thiolation of cytidine in position 32 of tRNA, to form 2-thiocytidine (s(2)C32). The sulfur atoms are provided by the cysteine/cysteine desulfurase (IscS) system.</text>
</comment>
<dbReference type="GO" id="GO:0034227">
    <property type="term" value="P:tRNA thio-modification"/>
    <property type="evidence" value="ECO:0007669"/>
    <property type="project" value="UniProtKB-UniRule"/>
</dbReference>
<keyword evidence="5 13" id="KW-0819">tRNA processing</keyword>
<gene>
    <name evidence="13 15" type="primary">ttcA</name>
    <name evidence="15" type="ORF">ICHIAU1_05630</name>
</gene>
<evidence type="ECO:0000256" key="11">
    <source>
        <dbReference type="ARBA" id="ARBA00023004"/>
    </source>
</evidence>
<dbReference type="GO" id="GO:0051539">
    <property type="term" value="F:4 iron, 4 sulfur cluster binding"/>
    <property type="evidence" value="ECO:0007669"/>
    <property type="project" value="UniProtKB-UniRule"/>
</dbReference>
<dbReference type="GO" id="GO:0005737">
    <property type="term" value="C:cytoplasm"/>
    <property type="evidence" value="ECO:0007669"/>
    <property type="project" value="UniProtKB-SubCell"/>
</dbReference>
<feature type="binding site" evidence="13">
    <location>
        <position position="211"/>
    </location>
    <ligand>
        <name>[4Fe-4S] cluster</name>
        <dbReference type="ChEBI" id="CHEBI:49883"/>
    </ligand>
</feature>
<dbReference type="NCBIfam" id="NF007972">
    <property type="entry name" value="PRK10696.1"/>
    <property type="match status" value="1"/>
</dbReference>
<dbReference type="Gene3D" id="3.40.50.620">
    <property type="entry name" value="HUPs"/>
    <property type="match status" value="1"/>
</dbReference>
<organism evidence="15 16">
    <name type="scientific">Fluviibacter phosphoraccumulans</name>
    <dbReference type="NCBI Taxonomy" id="1751046"/>
    <lineage>
        <taxon>Bacteria</taxon>
        <taxon>Pseudomonadati</taxon>
        <taxon>Pseudomonadota</taxon>
        <taxon>Betaproteobacteria</taxon>
        <taxon>Rhodocyclales</taxon>
        <taxon>Fluviibacteraceae</taxon>
        <taxon>Fluviibacter</taxon>
    </lineage>
</organism>
<comment type="pathway">
    <text evidence="13">tRNA modification.</text>
</comment>
<keyword evidence="4 13" id="KW-0808">Transferase</keyword>
<dbReference type="EC" id="2.8.1.-" evidence="13"/>
<accession>A0A7R6QZY7</accession>
<evidence type="ECO:0000313" key="15">
    <source>
        <dbReference type="EMBL" id="BBU68280.1"/>
    </source>
</evidence>
<keyword evidence="12 13" id="KW-0411">Iron-sulfur</keyword>
<reference evidence="16" key="1">
    <citation type="submission" date="2020-01" db="EMBL/GenBank/DDBJ databases">
        <title>Phosphoaccumulans saitamaens gen. nov., sp. nov., a polyphosphate accumulating bacterium isolated from surface river water.</title>
        <authorList>
            <person name="Watanabe K."/>
            <person name="Suda W."/>
        </authorList>
    </citation>
    <scope>NUCLEOTIDE SEQUENCE [LARGE SCALE GENOMIC DNA]</scope>
    <source>
        <strain evidence="16">ICHIAU1</strain>
    </source>
</reference>
<comment type="miscellaneous">
    <text evidence="13">The thiolation reaction likely consists of two steps: a first activation step by ATP to form an adenylated intermediate of the target base of tRNA, and a second nucleophilic substitution step of the sulfur (S) atom supplied by the hydrosulfide attached to the Fe-S cluster.</text>
</comment>
<evidence type="ECO:0000256" key="3">
    <source>
        <dbReference type="ARBA" id="ARBA00022555"/>
    </source>
</evidence>
<evidence type="ECO:0000256" key="7">
    <source>
        <dbReference type="ARBA" id="ARBA00022741"/>
    </source>
</evidence>
<dbReference type="Pfam" id="PF01171">
    <property type="entry name" value="ATP_bind_3"/>
    <property type="match status" value="1"/>
</dbReference>
<keyword evidence="8 13" id="KW-0067">ATP-binding</keyword>
<dbReference type="PANTHER" id="PTHR43686">
    <property type="entry name" value="SULFURTRANSFERASE-RELATED"/>
    <property type="match status" value="1"/>
</dbReference>
<evidence type="ECO:0000256" key="8">
    <source>
        <dbReference type="ARBA" id="ARBA00022840"/>
    </source>
</evidence>
<dbReference type="InterPro" id="IPR011063">
    <property type="entry name" value="TilS/TtcA_N"/>
</dbReference>
<dbReference type="OrthoDB" id="9801054at2"/>
<dbReference type="EMBL" id="AP022345">
    <property type="protein sequence ID" value="BBU68280.1"/>
    <property type="molecule type" value="Genomic_DNA"/>
</dbReference>
<keyword evidence="10 13" id="KW-0694">RNA-binding</keyword>
<name>A0A7R6QZY7_9RHOO</name>
<evidence type="ECO:0000256" key="10">
    <source>
        <dbReference type="ARBA" id="ARBA00022884"/>
    </source>
</evidence>
<keyword evidence="1 13" id="KW-0004">4Fe-4S</keyword>
<dbReference type="PANTHER" id="PTHR43686:SF1">
    <property type="entry name" value="AMINOTRAN_5 DOMAIN-CONTAINING PROTEIN"/>
    <property type="match status" value="1"/>
</dbReference>
<evidence type="ECO:0000256" key="6">
    <source>
        <dbReference type="ARBA" id="ARBA00022723"/>
    </source>
</evidence>
<dbReference type="HAMAP" id="MF_01850">
    <property type="entry name" value="TtcA"/>
    <property type="match status" value="1"/>
</dbReference>
<keyword evidence="6 13" id="KW-0479">Metal-binding</keyword>
<evidence type="ECO:0000259" key="14">
    <source>
        <dbReference type="Pfam" id="PF01171"/>
    </source>
</evidence>